<comment type="caution">
    <text evidence="5">The sequence shown here is derived from an EMBL/GenBank/DDBJ whole genome shotgun (WGS) entry which is preliminary data.</text>
</comment>
<dbReference type="GO" id="GO:0006412">
    <property type="term" value="P:translation"/>
    <property type="evidence" value="ECO:0007669"/>
    <property type="project" value="UniProtKB-UniRule"/>
</dbReference>
<name>A0A2M6XTI8_9BACT</name>
<protein>
    <recommendedName>
        <fullName evidence="3">Small ribosomal subunit protein bS16</fullName>
    </recommendedName>
</protein>
<dbReference type="PROSITE" id="PS00732">
    <property type="entry name" value="RIBOSOMAL_S16"/>
    <property type="match status" value="1"/>
</dbReference>
<evidence type="ECO:0000313" key="6">
    <source>
        <dbReference type="Proteomes" id="UP000230586"/>
    </source>
</evidence>
<sequence length="150" mass="17048">MLMIRLSRTGKKKKSQYRIIIQDKKRDPWGKALEVLGVYDPHTKGLVVKKGRVEYWRSQGAQMSATINNLFVRNNIIEGKKVKATKINKKNKSQEMKKKNESASLAKQDEKQVVPEKKEDKVTVKVNVEKPATPAEAQKIESAEKTEAGE</sequence>
<keyword evidence="1 3" id="KW-0689">Ribosomal protein</keyword>
<gene>
    <name evidence="3 5" type="primary">rpsP</name>
    <name evidence="5" type="ORF">COT27_00745</name>
</gene>
<evidence type="ECO:0000256" key="3">
    <source>
        <dbReference type="HAMAP-Rule" id="MF_00385"/>
    </source>
</evidence>
<dbReference type="EMBL" id="PEXX01000014">
    <property type="protein sequence ID" value="PIU10891.1"/>
    <property type="molecule type" value="Genomic_DNA"/>
</dbReference>
<dbReference type="NCBIfam" id="TIGR00002">
    <property type="entry name" value="S16"/>
    <property type="match status" value="1"/>
</dbReference>
<dbReference type="Proteomes" id="UP000230586">
    <property type="component" value="Unassembled WGS sequence"/>
</dbReference>
<dbReference type="InterPro" id="IPR000307">
    <property type="entry name" value="Ribosomal_bS16"/>
</dbReference>
<evidence type="ECO:0000256" key="2">
    <source>
        <dbReference type="ARBA" id="ARBA00023274"/>
    </source>
</evidence>
<dbReference type="AlphaFoldDB" id="A0A2M6XTI8"/>
<dbReference type="InterPro" id="IPR023803">
    <property type="entry name" value="Ribosomal_bS16_dom_sf"/>
</dbReference>
<dbReference type="Gene3D" id="3.30.1320.10">
    <property type="match status" value="1"/>
</dbReference>
<comment type="similarity">
    <text evidence="3">Belongs to the bacterial ribosomal protein bS16 family.</text>
</comment>
<feature type="compositionally biased region" description="Basic and acidic residues" evidence="4">
    <location>
        <begin position="138"/>
        <end position="150"/>
    </location>
</feature>
<dbReference type="PANTHER" id="PTHR12919:SF20">
    <property type="entry name" value="SMALL RIBOSOMAL SUBUNIT PROTEIN BS16M"/>
    <property type="match status" value="1"/>
</dbReference>
<dbReference type="GO" id="GO:0005737">
    <property type="term" value="C:cytoplasm"/>
    <property type="evidence" value="ECO:0007669"/>
    <property type="project" value="UniProtKB-ARBA"/>
</dbReference>
<evidence type="ECO:0000256" key="4">
    <source>
        <dbReference type="SAM" id="MobiDB-lite"/>
    </source>
</evidence>
<reference evidence="6" key="1">
    <citation type="submission" date="2017-09" db="EMBL/GenBank/DDBJ databases">
        <title>Depth-based differentiation of microbial function through sediment-hosted aquifers and enrichment of novel symbionts in the deep terrestrial subsurface.</title>
        <authorList>
            <person name="Probst A.J."/>
            <person name="Ladd B."/>
            <person name="Jarett J.K."/>
            <person name="Geller-Mcgrath D.E."/>
            <person name="Sieber C.M.K."/>
            <person name="Emerson J.B."/>
            <person name="Anantharaman K."/>
            <person name="Thomas B.C."/>
            <person name="Malmstrom R."/>
            <person name="Stieglmeier M."/>
            <person name="Klingl A."/>
            <person name="Woyke T."/>
            <person name="Ryan C.M."/>
            <person name="Banfield J.F."/>
        </authorList>
    </citation>
    <scope>NUCLEOTIDE SEQUENCE [LARGE SCALE GENOMIC DNA]</scope>
</reference>
<keyword evidence="2 3" id="KW-0687">Ribonucleoprotein</keyword>
<dbReference type="Pfam" id="PF00886">
    <property type="entry name" value="Ribosomal_S16"/>
    <property type="match status" value="1"/>
</dbReference>
<dbReference type="GO" id="GO:0015935">
    <property type="term" value="C:small ribosomal subunit"/>
    <property type="evidence" value="ECO:0007669"/>
    <property type="project" value="TreeGrafter"/>
</dbReference>
<dbReference type="PANTHER" id="PTHR12919">
    <property type="entry name" value="30S RIBOSOMAL PROTEIN S16"/>
    <property type="match status" value="1"/>
</dbReference>
<feature type="region of interest" description="Disordered" evidence="4">
    <location>
        <begin position="87"/>
        <end position="150"/>
    </location>
</feature>
<organism evidence="5 6">
    <name type="scientific">Candidatus Kuenenbacteria bacterium CG08_land_8_20_14_0_20_37_23</name>
    <dbReference type="NCBI Taxonomy" id="1974617"/>
    <lineage>
        <taxon>Bacteria</taxon>
        <taxon>Candidatus Kueneniibacteriota</taxon>
    </lineage>
</organism>
<accession>A0A2M6XTI8</accession>
<dbReference type="SUPFAM" id="SSF54565">
    <property type="entry name" value="Ribosomal protein S16"/>
    <property type="match status" value="1"/>
</dbReference>
<dbReference type="InterPro" id="IPR020592">
    <property type="entry name" value="Ribosomal_bS16_CS"/>
</dbReference>
<evidence type="ECO:0000256" key="1">
    <source>
        <dbReference type="ARBA" id="ARBA00022980"/>
    </source>
</evidence>
<evidence type="ECO:0000313" key="5">
    <source>
        <dbReference type="EMBL" id="PIU10891.1"/>
    </source>
</evidence>
<dbReference type="HAMAP" id="MF_00385">
    <property type="entry name" value="Ribosomal_bS16"/>
    <property type="match status" value="1"/>
</dbReference>
<proteinExistence type="inferred from homology"/>
<feature type="compositionally biased region" description="Basic and acidic residues" evidence="4">
    <location>
        <begin position="92"/>
        <end position="123"/>
    </location>
</feature>
<dbReference type="GO" id="GO:0003735">
    <property type="term" value="F:structural constituent of ribosome"/>
    <property type="evidence" value="ECO:0007669"/>
    <property type="project" value="InterPro"/>
</dbReference>